<dbReference type="SUPFAM" id="SSF47954">
    <property type="entry name" value="Cyclin-like"/>
    <property type="match status" value="1"/>
</dbReference>
<dbReference type="AlphaFoldDB" id="A0A6G3MH29"/>
<dbReference type="SMART" id="SM01332">
    <property type="entry name" value="Cyclin_C"/>
    <property type="match status" value="1"/>
</dbReference>
<organism evidence="3">
    <name type="scientific">Henneguya salminicola</name>
    <name type="common">Myxosporean</name>
    <dbReference type="NCBI Taxonomy" id="69463"/>
    <lineage>
        <taxon>Eukaryota</taxon>
        <taxon>Metazoa</taxon>
        <taxon>Cnidaria</taxon>
        <taxon>Myxozoa</taxon>
        <taxon>Myxosporea</taxon>
        <taxon>Bivalvulida</taxon>
        <taxon>Platysporina</taxon>
        <taxon>Myxobolidae</taxon>
        <taxon>Henneguya</taxon>
    </lineage>
</organism>
<feature type="domain" description="Cyclin-like" evidence="1">
    <location>
        <begin position="20"/>
        <end position="101"/>
    </location>
</feature>
<accession>A0A6G3MH29</accession>
<proteinExistence type="predicted"/>
<dbReference type="EMBL" id="GHBP01003211">
    <property type="protein sequence ID" value="NDJ93320.1"/>
    <property type="molecule type" value="Transcribed_RNA"/>
</dbReference>
<dbReference type="InterPro" id="IPR036915">
    <property type="entry name" value="Cyclin-like_sf"/>
</dbReference>
<feature type="domain" description="Cyclin C-terminal" evidence="2">
    <location>
        <begin position="16"/>
        <end position="132"/>
    </location>
</feature>
<dbReference type="Pfam" id="PF02984">
    <property type="entry name" value="Cyclin_C"/>
    <property type="match status" value="1"/>
</dbReference>
<evidence type="ECO:0000259" key="1">
    <source>
        <dbReference type="SMART" id="SM00385"/>
    </source>
</evidence>
<dbReference type="Gene3D" id="1.10.472.10">
    <property type="entry name" value="Cyclin-like"/>
    <property type="match status" value="1"/>
</dbReference>
<evidence type="ECO:0000313" key="3">
    <source>
        <dbReference type="EMBL" id="NDJ93320.1"/>
    </source>
</evidence>
<dbReference type="SMART" id="SM00385">
    <property type="entry name" value="CYCLIN"/>
    <property type="match status" value="1"/>
</dbReference>
<evidence type="ECO:0000259" key="2">
    <source>
        <dbReference type="SMART" id="SM01332"/>
    </source>
</evidence>
<dbReference type="InterPro" id="IPR013763">
    <property type="entry name" value="Cyclin-like_dom"/>
</dbReference>
<name>A0A6G3MH29_HENSL</name>
<reference evidence="3" key="1">
    <citation type="submission" date="2018-11" db="EMBL/GenBank/DDBJ databases">
        <title>Henneguya salminicola genome and transcriptome.</title>
        <authorList>
            <person name="Yahalomi D."/>
            <person name="Atkinson S.D."/>
            <person name="Neuhof M."/>
            <person name="Chang E.S."/>
            <person name="Philippe H."/>
            <person name="Cartwright P."/>
            <person name="Bartholomew J.L."/>
            <person name="Huchon D."/>
        </authorList>
    </citation>
    <scope>NUCLEOTIDE SEQUENCE</scope>
    <source>
        <strain evidence="3">Hz1</strain>
        <tissue evidence="3">Whole</tissue>
    </source>
</reference>
<protein>
    <submittedName>
        <fullName evidence="3">G2/mitotic-specific cyclin-B2 (Trinotate prediction)</fullName>
    </submittedName>
</protein>
<dbReference type="InterPro" id="IPR004367">
    <property type="entry name" value="Cyclin_C-dom"/>
</dbReference>
<sequence length="145" mass="16615">MEVMILMDLDYDLSPPISLQFLRRLTKKCQVDQKAHNLAKYFMESSLLDSNLSQYRPSLTAAACMFLSLTILKDHSNMLKIEGESGYKLEELMPFMMNIPKAIQTNKDKKFEAVYNKFAGKALGGISCWEELSSDEFINLTYFSC</sequence>